<evidence type="ECO:0000313" key="6">
    <source>
        <dbReference type="WBParaSite" id="ASIM_0001132601-mRNA-1"/>
    </source>
</evidence>
<dbReference type="Proteomes" id="UP000267096">
    <property type="component" value="Unassembled WGS sequence"/>
</dbReference>
<name>A0A0M3JTH0_ANISI</name>
<dbReference type="EMBL" id="UYRR01031024">
    <property type="protein sequence ID" value="VDK43864.1"/>
    <property type="molecule type" value="Genomic_DNA"/>
</dbReference>
<keyword evidence="2" id="KW-0963">Cytoplasm</keyword>
<dbReference type="GO" id="GO:0090158">
    <property type="term" value="P:endoplasmic reticulum membrane organization"/>
    <property type="evidence" value="ECO:0007669"/>
    <property type="project" value="TreeGrafter"/>
</dbReference>
<dbReference type="GO" id="GO:0033149">
    <property type="term" value="F:FFAT motif binding"/>
    <property type="evidence" value="ECO:0007669"/>
    <property type="project" value="TreeGrafter"/>
</dbReference>
<evidence type="ECO:0000256" key="2">
    <source>
        <dbReference type="RuleBase" id="RU003425"/>
    </source>
</evidence>
<dbReference type="PANTHER" id="PTHR10809:SF67">
    <property type="entry name" value="PROTEIN CBG20367"/>
    <property type="match status" value="1"/>
</dbReference>
<dbReference type="GO" id="GO:0005789">
    <property type="term" value="C:endoplasmic reticulum membrane"/>
    <property type="evidence" value="ECO:0007669"/>
    <property type="project" value="InterPro"/>
</dbReference>
<dbReference type="InterPro" id="IPR008962">
    <property type="entry name" value="PapD-like_sf"/>
</dbReference>
<dbReference type="WBParaSite" id="ASIM_0001132601-mRNA-1">
    <property type="protein sequence ID" value="ASIM_0001132601-mRNA-1"/>
    <property type="gene ID" value="ASIM_0001132601"/>
</dbReference>
<reference evidence="6" key="1">
    <citation type="submission" date="2017-02" db="UniProtKB">
        <authorList>
            <consortium name="WormBaseParasite"/>
        </authorList>
    </citation>
    <scope>IDENTIFICATION</scope>
</reference>
<dbReference type="PANTHER" id="PTHR10809">
    <property type="entry name" value="VESICLE-ASSOCIATED MEMBRANE PROTEIN-ASSOCIATED PROTEIN"/>
    <property type="match status" value="1"/>
</dbReference>
<dbReference type="Pfam" id="PF00635">
    <property type="entry name" value="Motile_Sperm"/>
    <property type="match status" value="1"/>
</dbReference>
<dbReference type="Gene3D" id="2.60.40.10">
    <property type="entry name" value="Immunoglobulins"/>
    <property type="match status" value="1"/>
</dbReference>
<evidence type="ECO:0000313" key="5">
    <source>
        <dbReference type="Proteomes" id="UP000267096"/>
    </source>
</evidence>
<keyword evidence="2" id="KW-0206">Cytoskeleton</keyword>
<dbReference type="InterPro" id="IPR016763">
    <property type="entry name" value="VAP"/>
</dbReference>
<accession>A0A0M3JTH0</accession>
<comment type="similarity">
    <text evidence="1">Belongs to the VAMP-associated protein (VAP) (TC 9.B.17) family.</text>
</comment>
<evidence type="ECO:0000256" key="1">
    <source>
        <dbReference type="ARBA" id="ARBA00008932"/>
    </source>
</evidence>
<feature type="domain" description="MSP" evidence="3">
    <location>
        <begin position="29"/>
        <end position="145"/>
    </location>
</feature>
<proteinExistence type="inferred from homology"/>
<dbReference type="SUPFAM" id="SSF49354">
    <property type="entry name" value="PapD-like"/>
    <property type="match status" value="1"/>
</dbReference>
<protein>
    <recommendedName>
        <fullName evidence="2">Major sperm protein</fullName>
    </recommendedName>
</protein>
<dbReference type="PROSITE" id="PS50202">
    <property type="entry name" value="MSP"/>
    <property type="match status" value="1"/>
</dbReference>
<reference evidence="4 5" key="2">
    <citation type="submission" date="2018-11" db="EMBL/GenBank/DDBJ databases">
        <authorList>
            <consortium name="Pathogen Informatics"/>
        </authorList>
    </citation>
    <scope>NUCLEOTIDE SEQUENCE [LARGE SCALE GENOMIC DNA]</scope>
</reference>
<dbReference type="GO" id="GO:0005886">
    <property type="term" value="C:plasma membrane"/>
    <property type="evidence" value="ECO:0007669"/>
    <property type="project" value="TreeGrafter"/>
</dbReference>
<organism evidence="6">
    <name type="scientific">Anisakis simplex</name>
    <name type="common">Herring worm</name>
    <dbReference type="NCBI Taxonomy" id="6269"/>
    <lineage>
        <taxon>Eukaryota</taxon>
        <taxon>Metazoa</taxon>
        <taxon>Ecdysozoa</taxon>
        <taxon>Nematoda</taxon>
        <taxon>Chromadorea</taxon>
        <taxon>Rhabditida</taxon>
        <taxon>Spirurina</taxon>
        <taxon>Ascaridomorpha</taxon>
        <taxon>Ascaridoidea</taxon>
        <taxon>Anisakidae</taxon>
        <taxon>Anisakis</taxon>
        <taxon>Anisakis simplex complex</taxon>
    </lineage>
</organism>
<dbReference type="OrthoDB" id="75724at2759"/>
<dbReference type="InterPro" id="IPR000535">
    <property type="entry name" value="MSP_dom"/>
</dbReference>
<dbReference type="InterPro" id="IPR013783">
    <property type="entry name" value="Ig-like_fold"/>
</dbReference>
<sequence length="235" mass="27220">MADSSPHQTDDFVRGEFSEEERDTQSVHLINVDQRFICFDVDQLNDAKEELMIRRSVSVNKKVAWRFRTNAPTRYIVYPSCGILHDNENIKVTIELVNNRYHPYHKLSIQAILLPDGCDERSVWKHKSAKNVQNVQTIRLRLSTMLMNIEYSEYIGKEKETESANDLLCSVMAQSSTVGSDRVKELKNLVDMLEADIHEIRANTEQTIKLKSFLKRALQSRYPLYFHSSIPVGSR</sequence>
<comment type="function">
    <text evidence="2">Central component in molecular interactions underlying sperm crawling. Forms an extensive filament system that extends from sperm villipoda, along the leading edge of the pseudopod.</text>
</comment>
<dbReference type="GO" id="GO:0061817">
    <property type="term" value="P:endoplasmic reticulum-plasma membrane tethering"/>
    <property type="evidence" value="ECO:0007669"/>
    <property type="project" value="TreeGrafter"/>
</dbReference>
<gene>
    <name evidence="4" type="ORF">ASIM_LOCUS10884</name>
</gene>
<keyword evidence="5" id="KW-1185">Reference proteome</keyword>
<evidence type="ECO:0000259" key="3">
    <source>
        <dbReference type="PROSITE" id="PS50202"/>
    </source>
</evidence>
<dbReference type="AlphaFoldDB" id="A0A0M3JTH0"/>
<evidence type="ECO:0000313" key="4">
    <source>
        <dbReference type="EMBL" id="VDK43864.1"/>
    </source>
</evidence>